<proteinExistence type="predicted"/>
<name>A0ACC4D6C3_POPAL</name>
<accession>A0ACC4D6C3</accession>
<comment type="caution">
    <text evidence="1">The sequence shown here is derived from an EMBL/GenBank/DDBJ whole genome shotgun (WGS) entry which is preliminary data.</text>
</comment>
<evidence type="ECO:0000313" key="1">
    <source>
        <dbReference type="EMBL" id="KAL3612678.1"/>
    </source>
</evidence>
<organism evidence="1 2">
    <name type="scientific">Populus alba</name>
    <name type="common">White poplar</name>
    <dbReference type="NCBI Taxonomy" id="43335"/>
    <lineage>
        <taxon>Eukaryota</taxon>
        <taxon>Viridiplantae</taxon>
        <taxon>Streptophyta</taxon>
        <taxon>Embryophyta</taxon>
        <taxon>Tracheophyta</taxon>
        <taxon>Spermatophyta</taxon>
        <taxon>Magnoliopsida</taxon>
        <taxon>eudicotyledons</taxon>
        <taxon>Gunneridae</taxon>
        <taxon>Pentapetalae</taxon>
        <taxon>rosids</taxon>
        <taxon>fabids</taxon>
        <taxon>Malpighiales</taxon>
        <taxon>Salicaceae</taxon>
        <taxon>Saliceae</taxon>
        <taxon>Populus</taxon>
    </lineage>
</organism>
<dbReference type="Proteomes" id="UP000309997">
    <property type="component" value="Unassembled WGS sequence"/>
</dbReference>
<dbReference type="EMBL" id="RCHU02000001">
    <property type="protein sequence ID" value="KAL3612678.1"/>
    <property type="molecule type" value="Genomic_DNA"/>
</dbReference>
<protein>
    <submittedName>
        <fullName evidence="1">Uncharacterized protein</fullName>
    </submittedName>
</protein>
<gene>
    <name evidence="1" type="ORF">D5086_003698</name>
</gene>
<keyword evidence="2" id="KW-1185">Reference proteome</keyword>
<sequence length="2176" mass="238001">MGSMVVLVGSMPSLASLVSLGSLSGSTATSSCVESSSYSVVKRVSLSKRSLRRAKSWHCVCKYSVTATDFIAEQGNAVSLDSSSSTISGGSNGDGNDGDSEVVLKPSPKPVLKSPAGSKDENLLSMNSVGWGSSRSSGDSDEEEERNKVIESLDEVLEKAGKLETSKQSQVGVSAGSIRKENGNVNKMTPSNSYTDSRNVNSTAATRKAKTLRSVWRKGDTVSSVQRIVKEVPKASSKFTKEEPKTVEGTKLESQSRVPLKPPQPPLRPQPKLQAKPSAAPSPVIKKPVVLKDVGAAPKSPIKDETGSVAAPSKGQPILIDKFARKKPVVDPLIARAVLAPTKPGKGPASGKYKDRKKGASPGTPRRRMVDNDVEIPDEELNVSIPGAATARKGRKWTKASRKAAKIQAAREAAPVKVEILEVGEKGMSFEELAYNLTMGEGEILGLLFSKGIKPDGVQTLDKEMVKMICKEYEVEVIDADPVRFEEMAKKNEILDEDDLDKLQERPPVLTIMGHVDHGKASSKILYTTLLDHIRKSKVAASEAGGITQGIGAYKVMVPVDGKLQPCVFLDTPGHEAFGAMRARGARVTDIAIIVVAADDGIRPQTNEAIAHAKAAGVPIVIAINKIDKDGANPERVMQELSSIGLMPEDWGGDVPMVQISALKGENIDDLLETVMLVAELQELKANPDRNAKGTVIEAGLDKSKGPIATFIVQKGTLKRGDVVVCGEAFGKVRALFEGGGKRVDQVGPSIPVQVIGLSNVPIAGDEFEVVASLDIAREKAETRAELLWNERISAKAGDGKVTLSSLASAVSAGKLSGLDLHQLNIIMKVDLQGSMEAVRQALQVLPRDNVTLKFLLQATGDVSNSDVDLAVASEAIILGFNVKAPGPVKSYAEKKGVEIRLYRVIYELIDEVRNAMEGLLELVEEQEPIGSTVVRAVFSSGSGRVAGCMVTEGKVVKGCGIRVVRNRKTVHVGVLDSLRRVKEIVKEVNAGLECGIGAEDYDDWEEGDIIEAFNTVEKKRTLEEASASMAAAMEEFMEYRSVALQIQFISRTGTEDQIGAFSDFVHCYMYWQETQSLESISTQKLMHPVENDTIEGRSVIGFSLTSPDLVICAASPDISRTGYGDSPDFMDKNKCSIEVSLENGIDGSGIKDSNKTPGVKFSPVVQTFNKELSPESSFELLPQTEKEEKLVKVFVPDVSINAGCTGGAVFLGGVEFVEDDCFAGGDTVRTDATIGDGQEGGLSLYQTARYGNFSYCFRGLEPGTYDVSLHLAEIVFTEGPPGLRVFDVFIHEKKVVSFLDIYAQVGANKPLVVSDLKAFVEGDEGLLIRFEGVMGKPIVCGISVTKDPSANTGEAQLLKPMGMSQVAECESPKDNGHLEVEGDYEKLLRDYECQRRELTEMRRTMDELKRENRLKSRECQDALKSLQELQNDLMRKSMHVGSLAFAIEGQVKEKSRWFTSLRDLTRKLKLMKMEHIKLSEEALAYKNCVADMEEMRFTIVSTMKQQVELHEDIKIKFVEGVKERKELYNKVLELKGNIRVFCRCRPLKPEEVAAGALVTIDFESAKDGELTVMSNGLPRKTFKFDAVFGPQANQADVFEDTASFASSILDGYNVCVFAYGQTGTGKTFTMEGTEEDRGVNFRTLEQVFRMIKEREKLFRYDVSVSVLEVYNEQIRDLLLHLFENNLQGSIPRELGELTQLQNIDLSKNNLTGTIPIEVQNLTYLEELQLFSNYLESHIPFLIGYNSNLSSLTYLHTFIPMQSLKQLMLGGNLLAGSLPVDLYQLQNLSSLDIYQNRFSGSIPPGVGKLGKLKRLLLLSDNYFTREIPPEIGNLTQLVAFNISSNCLSGEIPRDLGNCMGLQRLDLSRNQFTGSVPEEIGKLMNSCKWEEIFFSGAIPVELGQLDSLQIALNISHNRLSGKIPNDLGKFHLLESLYLNENQLLGPVPNNPAFLRMDYTNFAGNNGSCKSGSYHCHPVIPFPTPNKNWIKESSSRAKLVAIISGAIGLLPLFFIVGICWAMMRRQPAFIPREDATRHDVDYNILLYEYMPNGSLGDHLLGSVQTCSLDWNARYNIGLGAAERKRTTEVMSLVLKTALPATSTSPLNRPTMREVIAVMIDAREAAVNSPSESPQMKTLASEVEILMTTNQIKLNAMHGEGQKPFWHDKESPKGQTQIK</sequence>
<reference evidence="1 2" key="1">
    <citation type="journal article" date="2024" name="Plant Biotechnol. J.">
        <title>Genome and CRISPR/Cas9 system of a widespread forest tree (Populus alba) in the world.</title>
        <authorList>
            <person name="Liu Y.J."/>
            <person name="Jiang P.F."/>
            <person name="Han X.M."/>
            <person name="Li X.Y."/>
            <person name="Wang H.M."/>
            <person name="Wang Y.J."/>
            <person name="Wang X.X."/>
            <person name="Zeng Q.Y."/>
        </authorList>
    </citation>
    <scope>NUCLEOTIDE SEQUENCE [LARGE SCALE GENOMIC DNA]</scope>
    <source>
        <strain evidence="2">cv. PAL-ZL1</strain>
    </source>
</reference>
<evidence type="ECO:0000313" key="2">
    <source>
        <dbReference type="Proteomes" id="UP000309997"/>
    </source>
</evidence>